<dbReference type="Proteomes" id="UP000050482">
    <property type="component" value="Unassembled WGS sequence"/>
</dbReference>
<evidence type="ECO:0000259" key="4">
    <source>
        <dbReference type="Pfam" id="PF20629"/>
    </source>
</evidence>
<feature type="domain" description="D-galactarate/Altronate dehydratase second" evidence="3">
    <location>
        <begin position="5"/>
        <end position="131"/>
    </location>
</feature>
<evidence type="ECO:0000256" key="2">
    <source>
        <dbReference type="ARBA" id="ARBA00023239"/>
    </source>
</evidence>
<dbReference type="PANTHER" id="PTHR30536:SF5">
    <property type="entry name" value="ALTRONATE DEHYDRATASE"/>
    <property type="match status" value="1"/>
</dbReference>
<gene>
    <name evidence="5" type="ORF">AN477_21090</name>
</gene>
<proteinExistence type="inferred from homology"/>
<evidence type="ECO:0000313" key="5">
    <source>
        <dbReference type="EMBL" id="KPV40807.1"/>
    </source>
</evidence>
<reference evidence="5 6" key="1">
    <citation type="submission" date="2015-09" db="EMBL/GenBank/DDBJ databases">
        <title>Draft genome sequence of Alicyclobacillus ferrooxydans DSM 22381.</title>
        <authorList>
            <person name="Hemp J."/>
        </authorList>
    </citation>
    <scope>NUCLEOTIDE SEQUENCE [LARGE SCALE GENOMIC DNA]</scope>
    <source>
        <strain evidence="5 6">TC-34</strain>
    </source>
</reference>
<dbReference type="Pfam" id="PF04295">
    <property type="entry name" value="GD_AH_second"/>
    <property type="match status" value="1"/>
</dbReference>
<comment type="caution">
    <text evidence="5">The sequence shown here is derived from an EMBL/GenBank/DDBJ whole genome shotgun (WGS) entry which is preliminary data.</text>
</comment>
<dbReference type="STRING" id="471514.AN477_21090"/>
<dbReference type="Pfam" id="PF20629">
    <property type="entry name" value="GD_AH_C"/>
    <property type="match status" value="1"/>
</dbReference>
<dbReference type="GO" id="GO:0016829">
    <property type="term" value="F:lyase activity"/>
    <property type="evidence" value="ECO:0007669"/>
    <property type="project" value="UniProtKB-KW"/>
</dbReference>
<sequence length="385" mass="40876">MDIRGYRRSDGRIGVRNHVLVFPVSYEMNQIAQSIVRQVPEAVTFRNQHGTDQSGDDLTQTLRVYNGFVTHPNVYGVVILSWGHEPYDLQALANAAVAAGKAVELITLRASGGMRQAVQKGVNAATQFVKDSASVLQEPVPLADVILGTECGGSDACSGISANPALGVVTDILVSHGGISILSETTELIGAEHLLAKRAVSKEVGDKLLYIVDRIEKNAMKMGVDIRGAQPAPGNIAGGITTIEEKSLGCIHKAGSAPIQEVIEYGERPTKHGLVVMDTPGHDIEQLTGMVAGGAQVVIFTTGRGTPTGSSIVPVIKVATNTVTFDKMNDNIDINAGTIIDGNETVVEVGGRLFDFMLDVLNGHQTKAEKLGHREFGIYRIGASF</sequence>
<name>A0A0P9CVX7_9BACL</name>
<feature type="domain" description="D-galactarate/Altronate dehydratase C-terminal" evidence="4">
    <location>
        <begin position="143"/>
        <end position="383"/>
    </location>
</feature>
<dbReference type="AlphaFoldDB" id="A0A0P9CVX7"/>
<evidence type="ECO:0000313" key="6">
    <source>
        <dbReference type="Proteomes" id="UP000050482"/>
    </source>
</evidence>
<dbReference type="PATRIC" id="fig|471514.4.peg.1718"/>
<comment type="similarity">
    <text evidence="1">Belongs to the UxaA family.</text>
</comment>
<dbReference type="GO" id="GO:0016787">
    <property type="term" value="F:hydrolase activity"/>
    <property type="evidence" value="ECO:0007669"/>
    <property type="project" value="UniProtKB-KW"/>
</dbReference>
<evidence type="ECO:0000256" key="1">
    <source>
        <dbReference type="ARBA" id="ARBA00010986"/>
    </source>
</evidence>
<accession>A0A0P9CVX7</accession>
<organism evidence="5 6">
    <name type="scientific">Alicyclobacillus ferrooxydans</name>
    <dbReference type="NCBI Taxonomy" id="471514"/>
    <lineage>
        <taxon>Bacteria</taxon>
        <taxon>Bacillati</taxon>
        <taxon>Bacillota</taxon>
        <taxon>Bacilli</taxon>
        <taxon>Bacillales</taxon>
        <taxon>Alicyclobacillaceae</taxon>
        <taxon>Alicyclobacillus</taxon>
    </lineage>
</organism>
<evidence type="ECO:0000259" key="3">
    <source>
        <dbReference type="Pfam" id="PF04295"/>
    </source>
</evidence>
<keyword evidence="6" id="KW-1185">Reference proteome</keyword>
<dbReference type="InterPro" id="IPR048332">
    <property type="entry name" value="GD_AH_C"/>
</dbReference>
<dbReference type="InterPro" id="IPR007392">
    <property type="entry name" value="GD_AH_second"/>
</dbReference>
<dbReference type="PANTHER" id="PTHR30536">
    <property type="entry name" value="ALTRONATE/GALACTARATE DEHYDRATASE"/>
    <property type="match status" value="1"/>
</dbReference>
<keyword evidence="2" id="KW-0456">Lyase</keyword>
<dbReference type="EMBL" id="LJCO01000096">
    <property type="protein sequence ID" value="KPV40807.1"/>
    <property type="molecule type" value="Genomic_DNA"/>
</dbReference>
<dbReference type="InterPro" id="IPR052172">
    <property type="entry name" value="UxaA_altronate/galactarate_dh"/>
</dbReference>
<keyword evidence="5" id="KW-0378">Hydrolase</keyword>
<protein>
    <submittedName>
        <fullName evidence="5">Carbohydrate hydrolase</fullName>
    </submittedName>
</protein>
<dbReference type="GO" id="GO:0019698">
    <property type="term" value="P:D-galacturonate catabolic process"/>
    <property type="evidence" value="ECO:0007669"/>
    <property type="project" value="TreeGrafter"/>
</dbReference>